<comment type="caution">
    <text evidence="3">The sequence shown here is derived from an EMBL/GenBank/DDBJ whole genome shotgun (WGS) entry which is preliminary data.</text>
</comment>
<dbReference type="PANTHER" id="PTHR12526:SF572">
    <property type="entry name" value="BLL5144 PROTEIN"/>
    <property type="match status" value="1"/>
</dbReference>
<name>A0ABV4KFE1_9FLAO</name>
<dbReference type="EC" id="2.4.-.-" evidence="3"/>
<keyword evidence="4" id="KW-1185">Reference proteome</keyword>
<protein>
    <submittedName>
        <fullName evidence="3">Glycosyltransferase</fullName>
        <ecNumber evidence="3">2.4.-.-</ecNumber>
    </submittedName>
</protein>
<organism evidence="3 4">
    <name type="scientific">Flavobacterium frigidarium</name>
    <dbReference type="NCBI Taxonomy" id="99286"/>
    <lineage>
        <taxon>Bacteria</taxon>
        <taxon>Pseudomonadati</taxon>
        <taxon>Bacteroidota</taxon>
        <taxon>Flavobacteriia</taxon>
        <taxon>Flavobacteriales</taxon>
        <taxon>Flavobacteriaceae</taxon>
        <taxon>Flavobacterium</taxon>
    </lineage>
</organism>
<keyword evidence="3" id="KW-0808">Transferase</keyword>
<dbReference type="InterPro" id="IPR008928">
    <property type="entry name" value="6-hairpin_glycosidase_sf"/>
</dbReference>
<sequence>MRTLTNKSKIVFLSTYPPTQCGIATFTEDTVNAINKSYNKSISCEICEITFKGDAAPDSAYHIPSKEKEAYKRVASEINRDPNVKLVHIQHEFGLFGGQYGDYLLDFLDELNKPVAYTFHSVIPNPDDNLKAIVKLLCSYSQAIFVMTNKSRNILMDDYGISEEHIAFVPHGTHLVDYESTDQAKKKFQLEDRLVLSTFGLLGEGKSIETGLKALPKIVEKFPNVLYLVLGKTHPNTIVDNQDVYRNSLEAIVADLNLENNVRFVNEYLEVDQLLDYLKATDVYLFTSKDPNQAVSGTFSYAMSCSCPIVASKIPHTLESLTSDIGILADIQNEDQFAEATLKLLGDAELRAHMAVNAYAKTTQTSWENTAIKHINVYQKIAQGLNQNKITYPEIKMDHLRAMTTDIGMVQFCKISEPDLTTGYTLDDNARALITMCKHFKLTADRSDVAYMNTYVNFIERCQLSNGDFINYVDQYNVVEPRNEDENLEDSNGRAIWALGYIQTLRDENLPASLIYKANACLEKALISVDKLTSPRAMAFAIKGLYYMYNSVPSARVVQLIDVLSERLISIYTHTSSTNWNWFEDKLTYANSILPEALLLSSQITGKETSQQIAVESMEFLISKMFVDGKFKIISNKGWHSKGAIPHQYGEQPIEASYMMHALDLFYKTFGNPAHKKYMKQAFDWFLGDNHLNHIMFNPITGGCYDGLEKENVNLNQGAESTVCYLSARLLIETYTSRGIEALRSNANEHATENVSLIIMKEFLNNRRKEEEAQKEKYSFMSTPPNLLGSSKLKKA</sequence>
<evidence type="ECO:0000256" key="1">
    <source>
        <dbReference type="SAM" id="MobiDB-lite"/>
    </source>
</evidence>
<evidence type="ECO:0000313" key="4">
    <source>
        <dbReference type="Proteomes" id="UP001568894"/>
    </source>
</evidence>
<evidence type="ECO:0000313" key="3">
    <source>
        <dbReference type="EMBL" id="MEZ7515405.1"/>
    </source>
</evidence>
<feature type="compositionally biased region" description="Polar residues" evidence="1">
    <location>
        <begin position="780"/>
        <end position="789"/>
    </location>
</feature>
<dbReference type="EMBL" id="JASMRN010000006">
    <property type="protein sequence ID" value="MEZ7515405.1"/>
    <property type="molecule type" value="Genomic_DNA"/>
</dbReference>
<keyword evidence="3" id="KW-0328">Glycosyltransferase</keyword>
<dbReference type="GO" id="GO:0016757">
    <property type="term" value="F:glycosyltransferase activity"/>
    <property type="evidence" value="ECO:0007669"/>
    <property type="project" value="UniProtKB-KW"/>
</dbReference>
<evidence type="ECO:0000259" key="2">
    <source>
        <dbReference type="Pfam" id="PF00534"/>
    </source>
</evidence>
<feature type="region of interest" description="Disordered" evidence="1">
    <location>
        <begin position="774"/>
        <end position="796"/>
    </location>
</feature>
<reference evidence="3 4" key="1">
    <citation type="submission" date="2023-05" db="EMBL/GenBank/DDBJ databases">
        <title>Adaptations of aquatic viruses from atmosphere-close ecosystems of the Central Arctic Ocean.</title>
        <authorList>
            <person name="Rahlff J."/>
            <person name="Holmfeldt K."/>
        </authorList>
    </citation>
    <scope>NUCLEOTIDE SEQUENCE [LARGE SCALE GENOMIC DNA]</scope>
    <source>
        <strain evidence="3 4">Arc14</strain>
    </source>
</reference>
<feature type="domain" description="Glycosyl transferase family 1" evidence="2">
    <location>
        <begin position="184"/>
        <end position="360"/>
    </location>
</feature>
<dbReference type="SUPFAM" id="SSF53756">
    <property type="entry name" value="UDP-Glycosyltransferase/glycogen phosphorylase"/>
    <property type="match status" value="1"/>
</dbReference>
<proteinExistence type="predicted"/>
<dbReference type="InterPro" id="IPR001296">
    <property type="entry name" value="Glyco_trans_1"/>
</dbReference>
<gene>
    <name evidence="3" type="ORF">QO192_08950</name>
</gene>
<dbReference type="PANTHER" id="PTHR12526">
    <property type="entry name" value="GLYCOSYLTRANSFERASE"/>
    <property type="match status" value="1"/>
</dbReference>
<dbReference type="RefSeq" id="WP_371569821.1">
    <property type="nucleotide sequence ID" value="NZ_JASMRN010000006.1"/>
</dbReference>
<dbReference type="SUPFAM" id="SSF48208">
    <property type="entry name" value="Six-hairpin glycosidases"/>
    <property type="match status" value="1"/>
</dbReference>
<dbReference type="Pfam" id="PF00534">
    <property type="entry name" value="Glycos_transf_1"/>
    <property type="match status" value="1"/>
</dbReference>
<dbReference type="Proteomes" id="UP001568894">
    <property type="component" value="Unassembled WGS sequence"/>
</dbReference>
<accession>A0ABV4KFE1</accession>
<dbReference type="Gene3D" id="3.40.50.2000">
    <property type="entry name" value="Glycogen Phosphorylase B"/>
    <property type="match status" value="2"/>
</dbReference>